<reference evidence="3 4" key="1">
    <citation type="submission" date="2012-01" db="EMBL/GenBank/DDBJ databases">
        <title>The Genome Sequence of Scardovia wiggsiae F0424.</title>
        <authorList>
            <consortium name="The Broad Institute Genome Sequencing Platform"/>
            <person name="Earl A."/>
            <person name="Ward D."/>
            <person name="Feldgarden M."/>
            <person name="Gevers D."/>
            <person name="Izard J."/>
            <person name="Ganesan A."/>
            <person name="Baranova O.V."/>
            <person name="Blanton J.M."/>
            <person name="Tanner A.C."/>
            <person name="Mathney J."/>
            <person name="Dewhirst F.E."/>
            <person name="Young S.K."/>
            <person name="Zeng Q."/>
            <person name="Gargeya S."/>
            <person name="Fitzgerald M."/>
            <person name="Haas B."/>
            <person name="Abouelleil A."/>
            <person name="Alvarado L."/>
            <person name="Arachchi H.M."/>
            <person name="Berlin A."/>
            <person name="Chapman S.B."/>
            <person name="Gearin G."/>
            <person name="Goldberg J."/>
            <person name="Griggs A."/>
            <person name="Gujja S."/>
            <person name="Hansen M."/>
            <person name="Heiman D."/>
            <person name="Howarth C."/>
            <person name="Larimer J."/>
            <person name="Lui A."/>
            <person name="MacDonald P.J.P."/>
            <person name="McCowen C."/>
            <person name="Montmayeur A."/>
            <person name="Murphy C."/>
            <person name="Neiman D."/>
            <person name="Pearson M."/>
            <person name="Priest M."/>
            <person name="Roberts A."/>
            <person name="Saif S."/>
            <person name="Shea T."/>
            <person name="Sisk P."/>
            <person name="Stolte C."/>
            <person name="Sykes S."/>
            <person name="Wortman J."/>
            <person name="Nusbaum C."/>
            <person name="Birren B."/>
        </authorList>
    </citation>
    <scope>NUCLEOTIDE SEQUENCE [LARGE SCALE GENOMIC DNA]</scope>
    <source>
        <strain evidence="3 4">F0424</strain>
    </source>
</reference>
<feature type="compositionally biased region" description="Polar residues" evidence="1">
    <location>
        <begin position="570"/>
        <end position="589"/>
    </location>
</feature>
<dbReference type="STRING" id="857290.HMPREF9156_01005"/>
<evidence type="ECO:0000313" key="4">
    <source>
        <dbReference type="Proteomes" id="UP000006415"/>
    </source>
</evidence>
<dbReference type="AlphaFoldDB" id="J0D3L7"/>
<sequence>MSQRSSFEIAALASAAMPTLTVATTRRSEQFVLSGDKDDITTAVVADTAGEEYDASICDTADGKERLKARARAAYVLDNTHEPSALGFQLDQLKVFVPGDDPTDATGNTAVLITPHINGDAFQLSGLTEAQCAAAGTSIGAIHRLRGKFIVNAHYPAHASAQIHQQLEQWITSLKAAGHIPGEILKNWTSIISNENLWNFRSCPVHGGFSDGDILFTSTGVSGIRHWEDMQINDPARDLAWIFTELDPTRRNSVIAAYARIMGKRMDDMIMLRAGLWVQMSQVGDFIRALERADTQKIMRFKSQVESLAHEISLLNPSGSSPSADPSTLTVGDLLSSSGVKAGARSQPHRTNPGAPHGPSDKGSSPDRGSAPMQEDTRLGKESPLPEASSRHGYSRFVADSGIRTPAGSSFDPGDGGRGSESPLADDSSDSTAAGLSASPSRGTPHSSITLGRDGNRNGQPPAPKGLQHHQVAWNSIPEDSQGFRFTTSDDTPAADGGNGHVEQLFSSSADDEETAAIPHIGKIQEGLENHSAPRDPDDTGEQEIFNARLLQEASVQEPDTANDAIKATGDSSTVAGNDDTGNSNTADSSGGIFQIDDSPDGIATETFIAQHMQESPADGEDTRQGKRSAEDGMSR</sequence>
<feature type="compositionally biased region" description="Polar residues" evidence="1">
    <location>
        <begin position="430"/>
        <end position="450"/>
    </location>
</feature>
<dbReference type="Gene3D" id="3.90.1200.10">
    <property type="match status" value="1"/>
</dbReference>
<dbReference type="InterPro" id="IPR002575">
    <property type="entry name" value="Aminoglycoside_PTrfase"/>
</dbReference>
<name>J0D3L7_9BIFI</name>
<dbReference type="OrthoDB" id="3239865at2"/>
<feature type="domain" description="Aminoglycoside phosphotransferase" evidence="2">
    <location>
        <begin position="126"/>
        <end position="260"/>
    </location>
</feature>
<accession>J0D3L7</accession>
<dbReference type="SUPFAM" id="SSF56112">
    <property type="entry name" value="Protein kinase-like (PK-like)"/>
    <property type="match status" value="1"/>
</dbReference>
<dbReference type="eggNOG" id="COG3173">
    <property type="taxonomic scope" value="Bacteria"/>
</dbReference>
<dbReference type="HOGENOM" id="CLU_023286_1_0_11"/>
<organism evidence="3 4">
    <name type="scientific">Scardovia wiggsiae F0424</name>
    <dbReference type="NCBI Taxonomy" id="857290"/>
    <lineage>
        <taxon>Bacteria</taxon>
        <taxon>Bacillati</taxon>
        <taxon>Actinomycetota</taxon>
        <taxon>Actinomycetes</taxon>
        <taxon>Bifidobacteriales</taxon>
        <taxon>Bifidobacteriaceae</taxon>
        <taxon>Scardovia</taxon>
    </lineage>
</organism>
<evidence type="ECO:0000256" key="1">
    <source>
        <dbReference type="SAM" id="MobiDB-lite"/>
    </source>
</evidence>
<keyword evidence="4" id="KW-1185">Reference proteome</keyword>
<feature type="compositionally biased region" description="Basic and acidic residues" evidence="1">
    <location>
        <begin position="526"/>
        <end position="538"/>
    </location>
</feature>
<feature type="region of interest" description="Disordered" evidence="1">
    <location>
        <begin position="339"/>
        <end position="636"/>
    </location>
</feature>
<gene>
    <name evidence="3" type="ORF">HMPREF9156_01005</name>
</gene>
<proteinExistence type="predicted"/>
<dbReference type="InterPro" id="IPR011009">
    <property type="entry name" value="Kinase-like_dom_sf"/>
</dbReference>
<dbReference type="EMBL" id="AGZS01000006">
    <property type="protein sequence ID" value="EJD64510.1"/>
    <property type="molecule type" value="Genomic_DNA"/>
</dbReference>
<feature type="compositionally biased region" description="Basic and acidic residues" evidence="1">
    <location>
        <begin position="621"/>
        <end position="636"/>
    </location>
</feature>
<protein>
    <recommendedName>
        <fullName evidence="2">Aminoglycoside phosphotransferase domain-containing protein</fullName>
    </recommendedName>
</protein>
<dbReference type="Proteomes" id="UP000006415">
    <property type="component" value="Unassembled WGS sequence"/>
</dbReference>
<dbReference type="Pfam" id="PF01636">
    <property type="entry name" value="APH"/>
    <property type="match status" value="1"/>
</dbReference>
<dbReference type="RefSeq" id="WP_007148069.1">
    <property type="nucleotide sequence ID" value="NZ_AKCI01000001.1"/>
</dbReference>
<comment type="caution">
    <text evidence="3">The sequence shown here is derived from an EMBL/GenBank/DDBJ whole genome shotgun (WGS) entry which is preliminary data.</text>
</comment>
<evidence type="ECO:0000313" key="3">
    <source>
        <dbReference type="EMBL" id="EJD64510.1"/>
    </source>
</evidence>
<evidence type="ECO:0000259" key="2">
    <source>
        <dbReference type="Pfam" id="PF01636"/>
    </source>
</evidence>